<dbReference type="FunFam" id="3.40.50.300:FF:000667">
    <property type="entry name" value="Dynein axonemal heavy chain 11"/>
    <property type="match status" value="1"/>
</dbReference>
<dbReference type="GO" id="GO:0045505">
    <property type="term" value="F:dynein intermediate chain binding"/>
    <property type="evidence" value="ECO:0007669"/>
    <property type="project" value="InterPro"/>
</dbReference>
<comment type="subcellular location">
    <subcellularLocation>
        <location evidence="1">Cytoplasm</location>
        <location evidence="1">Cytoskeleton</location>
        <location evidence="1">Cilium axoneme</location>
    </subcellularLocation>
</comment>
<keyword evidence="7" id="KW-0067">ATP-binding</keyword>
<dbReference type="KEGG" id="cfr:102518110"/>
<evidence type="ECO:0000256" key="18">
    <source>
        <dbReference type="ARBA" id="ARBA00082510"/>
    </source>
</evidence>
<dbReference type="Gene3D" id="1.20.58.1120">
    <property type="match status" value="1"/>
</dbReference>
<dbReference type="FunFam" id="1.20.920.30:FF:000003">
    <property type="entry name" value="Dynein axonemal heavy chain 17"/>
    <property type="match status" value="1"/>
</dbReference>
<dbReference type="FunFam" id="1.20.1270.280:FF:000008">
    <property type="entry name" value="Dynein axonemal heavy chain 11"/>
    <property type="match status" value="1"/>
</dbReference>
<evidence type="ECO:0000256" key="10">
    <source>
        <dbReference type="ARBA" id="ARBA00023069"/>
    </source>
</evidence>
<dbReference type="Gene3D" id="3.10.490.20">
    <property type="match status" value="1"/>
</dbReference>
<dbReference type="InterPro" id="IPR013602">
    <property type="entry name" value="Dynein_heavy_linker"/>
</dbReference>
<name>A0A8B8TBZ4_CAMFR</name>
<keyword evidence="8" id="KW-0243">Dynein</keyword>
<dbReference type="InterPro" id="IPR024743">
    <property type="entry name" value="Dynein_HC_stalk"/>
</dbReference>
<evidence type="ECO:0000313" key="23">
    <source>
        <dbReference type="RefSeq" id="XP_032339766.1"/>
    </source>
</evidence>
<dbReference type="FunFam" id="3.20.180.20:FF:000001">
    <property type="entry name" value="Dynein axonemal heavy chain 5"/>
    <property type="match status" value="1"/>
</dbReference>
<dbReference type="InterPro" id="IPR026983">
    <property type="entry name" value="DHC"/>
</dbReference>
<dbReference type="FunFam" id="3.40.50.300:FF:000219">
    <property type="entry name" value="Dynein axonemal heavy chain 17"/>
    <property type="match status" value="1"/>
</dbReference>
<evidence type="ECO:0000256" key="19">
    <source>
        <dbReference type="SAM" id="Coils"/>
    </source>
</evidence>
<dbReference type="Gene3D" id="1.10.287.2620">
    <property type="match status" value="1"/>
</dbReference>
<evidence type="ECO:0000256" key="1">
    <source>
        <dbReference type="ARBA" id="ARBA00004430"/>
    </source>
</evidence>
<evidence type="ECO:0000256" key="9">
    <source>
        <dbReference type="ARBA" id="ARBA00023054"/>
    </source>
</evidence>
<keyword evidence="11" id="KW-0505">Motor protein</keyword>
<dbReference type="SUPFAM" id="SSF52540">
    <property type="entry name" value="P-loop containing nucleoside triphosphate hydrolases"/>
    <property type="match status" value="4"/>
</dbReference>
<dbReference type="FunFam" id="1.10.472.130:FF:000001">
    <property type="entry name" value="Dynein, axonemal, heavy chain 9"/>
    <property type="match status" value="1"/>
</dbReference>
<evidence type="ECO:0000256" key="20">
    <source>
        <dbReference type="SAM" id="MobiDB-lite"/>
    </source>
</evidence>
<dbReference type="Gene3D" id="1.10.8.710">
    <property type="match status" value="1"/>
</dbReference>
<feature type="domain" description="AAA+ ATPase" evidence="21">
    <location>
        <begin position="2030"/>
        <end position="2166"/>
    </location>
</feature>
<dbReference type="Gene3D" id="1.20.1270.280">
    <property type="match status" value="1"/>
</dbReference>
<dbReference type="Pfam" id="PF12775">
    <property type="entry name" value="AAA_7"/>
    <property type="match status" value="1"/>
</dbReference>
<dbReference type="Pfam" id="PF08393">
    <property type="entry name" value="DHC_N2"/>
    <property type="match status" value="1"/>
</dbReference>
<dbReference type="InterPro" id="IPR043157">
    <property type="entry name" value="Dynein_AAA1S"/>
</dbReference>
<evidence type="ECO:0000256" key="16">
    <source>
        <dbReference type="ARBA" id="ARBA00069441"/>
    </source>
</evidence>
<keyword evidence="22" id="KW-1185">Reference proteome</keyword>
<dbReference type="InterPro" id="IPR043160">
    <property type="entry name" value="Dynein_C_barrel"/>
</dbReference>
<dbReference type="Pfam" id="PF12780">
    <property type="entry name" value="AAA_8"/>
    <property type="match status" value="1"/>
</dbReference>
<dbReference type="GO" id="GO:0097729">
    <property type="term" value="C:9+2 motile cilium"/>
    <property type="evidence" value="ECO:0007669"/>
    <property type="project" value="UniProtKB-ARBA"/>
</dbReference>
<dbReference type="Pfam" id="PF12774">
    <property type="entry name" value="AAA_6"/>
    <property type="match status" value="1"/>
</dbReference>
<dbReference type="FunFam" id="1.20.58.1120:FF:000002">
    <property type="entry name" value="Dynein heavy chain 9, axonemal"/>
    <property type="match status" value="1"/>
</dbReference>
<feature type="region of interest" description="Disordered" evidence="20">
    <location>
        <begin position="1"/>
        <end position="90"/>
    </location>
</feature>
<keyword evidence="4" id="KW-0493">Microtubule</keyword>
<dbReference type="FunFam" id="3.10.490.20:FF:000002">
    <property type="entry name" value="Dynein axonemal heavy chain 17"/>
    <property type="match status" value="1"/>
</dbReference>
<dbReference type="Pfam" id="PF12781">
    <property type="entry name" value="AAA_9"/>
    <property type="match status" value="1"/>
</dbReference>
<evidence type="ECO:0000259" key="21">
    <source>
        <dbReference type="SMART" id="SM00382"/>
    </source>
</evidence>
<dbReference type="Gene3D" id="1.10.472.130">
    <property type="match status" value="1"/>
</dbReference>
<dbReference type="PANTHER" id="PTHR45703">
    <property type="entry name" value="DYNEIN HEAVY CHAIN"/>
    <property type="match status" value="1"/>
</dbReference>
<feature type="coiled-coil region" evidence="19">
    <location>
        <begin position="955"/>
        <end position="982"/>
    </location>
</feature>
<evidence type="ECO:0000256" key="6">
    <source>
        <dbReference type="ARBA" id="ARBA00022741"/>
    </source>
</evidence>
<dbReference type="GeneID" id="102518110"/>
<feature type="domain" description="AAA+ ATPase" evidence="21">
    <location>
        <begin position="2635"/>
        <end position="2780"/>
    </location>
</feature>
<dbReference type="Pfam" id="PF17852">
    <property type="entry name" value="Dynein_AAA_lid"/>
    <property type="match status" value="1"/>
</dbReference>
<protein>
    <recommendedName>
        <fullName evidence="16">Dynein axonemal heavy chain 11</fullName>
    </recommendedName>
    <alternativeName>
        <fullName evidence="18">Axonemal beta dynein heavy chain 11</fullName>
    </alternativeName>
    <alternativeName>
        <fullName evidence="17">Ciliary dynein heavy chain 11</fullName>
    </alternativeName>
</protein>
<dbReference type="Gene3D" id="1.20.920.30">
    <property type="match status" value="1"/>
</dbReference>
<dbReference type="InterPro" id="IPR024317">
    <property type="entry name" value="Dynein_heavy_chain_D4_dom"/>
</dbReference>
<dbReference type="Pfam" id="PF18198">
    <property type="entry name" value="AAA_lid_11"/>
    <property type="match status" value="1"/>
</dbReference>
<gene>
    <name evidence="23" type="primary">DNAH11</name>
</gene>
<dbReference type="Pfam" id="PF08385">
    <property type="entry name" value="DHC_N1"/>
    <property type="match status" value="1"/>
</dbReference>
<dbReference type="InterPro" id="IPR042228">
    <property type="entry name" value="Dynein_linker_3"/>
</dbReference>
<dbReference type="RefSeq" id="XP_032339766.1">
    <property type="nucleotide sequence ID" value="XM_032483875.1"/>
</dbReference>
<dbReference type="InterPro" id="IPR041658">
    <property type="entry name" value="AAA_lid_11"/>
</dbReference>
<dbReference type="Gene3D" id="3.20.180.20">
    <property type="entry name" value="Dynein heavy chain, N-terminal domain 2"/>
    <property type="match status" value="1"/>
</dbReference>
<evidence type="ECO:0000256" key="3">
    <source>
        <dbReference type="ARBA" id="ARBA00022490"/>
    </source>
</evidence>
<dbReference type="GO" id="GO:0005874">
    <property type="term" value="C:microtubule"/>
    <property type="evidence" value="ECO:0007669"/>
    <property type="project" value="UniProtKB-KW"/>
</dbReference>
<feature type="coiled-coil region" evidence="19">
    <location>
        <begin position="3453"/>
        <end position="3522"/>
    </location>
</feature>
<dbReference type="FunFam" id="1.20.140.100:FF:000001">
    <property type="entry name" value="dynein heavy chain 17, axonemal"/>
    <property type="match status" value="1"/>
</dbReference>
<dbReference type="Pfam" id="PF17857">
    <property type="entry name" value="AAA_lid_1"/>
    <property type="match status" value="1"/>
</dbReference>
<dbReference type="Gene3D" id="1.10.8.720">
    <property type="entry name" value="Region D6 of dynein motor"/>
    <property type="match status" value="1"/>
</dbReference>
<evidence type="ECO:0000256" key="7">
    <source>
        <dbReference type="ARBA" id="ARBA00022840"/>
    </source>
</evidence>
<keyword evidence="3" id="KW-0963">Cytoplasm</keyword>
<evidence type="ECO:0000256" key="5">
    <source>
        <dbReference type="ARBA" id="ARBA00022737"/>
    </source>
</evidence>
<dbReference type="InterPro" id="IPR041589">
    <property type="entry name" value="DNAH3_AAA_lid_1"/>
</dbReference>
<dbReference type="FunFam" id="3.40.50.300:FF:000049">
    <property type="entry name" value="Dynein, axonemal, heavy chain 5"/>
    <property type="match status" value="1"/>
</dbReference>
<dbReference type="FunFam" id="1.10.287.2620:FF:000004">
    <property type="entry name" value="Dynein axonemal heavy chain 17"/>
    <property type="match status" value="1"/>
</dbReference>
<dbReference type="InterPro" id="IPR003593">
    <property type="entry name" value="AAA+_ATPase"/>
</dbReference>
<evidence type="ECO:0000256" key="17">
    <source>
        <dbReference type="ARBA" id="ARBA00082501"/>
    </source>
</evidence>
<dbReference type="GO" id="GO:0008569">
    <property type="term" value="F:minus-end-directed microtubule motor activity"/>
    <property type="evidence" value="ECO:0007669"/>
    <property type="project" value="InterPro"/>
</dbReference>
<feature type="domain" description="AAA+ ATPase" evidence="21">
    <location>
        <begin position="2980"/>
        <end position="3092"/>
    </location>
</feature>
<dbReference type="SMART" id="SM00382">
    <property type="entry name" value="AAA"/>
    <property type="match status" value="3"/>
</dbReference>
<dbReference type="Pfam" id="PF03028">
    <property type="entry name" value="Dynein_heavy"/>
    <property type="match status" value="1"/>
</dbReference>
<evidence type="ECO:0000256" key="2">
    <source>
        <dbReference type="ARBA" id="ARBA00008887"/>
    </source>
</evidence>
<dbReference type="GO" id="GO:0051959">
    <property type="term" value="F:dynein light intermediate chain binding"/>
    <property type="evidence" value="ECO:0007669"/>
    <property type="project" value="InterPro"/>
</dbReference>
<dbReference type="Proteomes" id="UP000694856">
    <property type="component" value="Chromosome 7"/>
</dbReference>
<evidence type="ECO:0000256" key="15">
    <source>
        <dbReference type="ARBA" id="ARBA00062166"/>
    </source>
</evidence>
<dbReference type="Gene3D" id="6.10.140.1060">
    <property type="match status" value="1"/>
</dbReference>
<sequence>MSIAPESRGAAEGASERLTQAEGPPHLVRGPEPEGRSPQRSLRPQRAEAGTPFPGKRDAPLNPRQRPRQLSSHGARRTDSGSQVVTGGRRATALTVIAGGGGLLPPACVRRAASPARGWAGERARSRPEPASPQTCPMAAPVTAREAPGLREAPNLRLTPEAGLEAAGMVELEEEDEEEEEEEAVAAAKRARTFAQDTRVRFVGGRVEQMLGLREEKWSQYLESEGGRQVLREFLESPSPACLVFSVAGAGRLAASQQIPRDAKHKIVYIAKKITESIGVNEFPQTVLFGELPASSLGHVTAFLDEILVPILSNKNNHKSWSCFISQDMERHIEVMRSKMHVFRGKMLRRTLLPIPTIAGNIDLDQKYSETKVESNERTILHAIESVVIKWSHQIQKIVEQDSVQPLLNCLHSDPQTELDFWTMRRENLSCIYDQLRAPIVLKMVKILKNKQSSYFPTVKDIFMAVKHALLEARDVELHLRPLRRHIQCLQETEFPQIRVLIAPLFHTICLIWSHSKFYNTPARVIVLLQEFCNLFIDQAVAYLSPEELLKGEIEDSLEKVQVAVNILKTFRNSFFNYRKGLASYFVGSKELKPWDFQSHLVFCRFDKFLDRVMKIEDIFVTMLEFEKLDRLEFGGTKGAILNGQIHEMSEEFMELCKLFKQSAYDACDDNNMEFESDYVIFKSKTLDFDRRLGTILCEAFVNCNGLEATFKLLTVFGNFLEKPVVMEIFSPHYSTLVHMLSAELDVCKQLYNEHMKQIEQGNVVLNKNMPFTSGNIKWAEEVLDRLHMFWSNFASLRYLFLESPDDALVYQKYVEMTTLLDQFENCIYNEWKSNVDEICEFNLNQPLVKFSAVNGLLSVNFDPKLVAVLRDVKYLLMLKKSDIPDSALAIFEKRNTILKYIGNLELLVQGYNKLKQTLLEVEYPLIEDELRAVDEELWAAATSLTWQDDCWGDIERVKVSTSELERRVERAQSNVKVIQQMMRAWAECTLLPRREHRRETAFTWEDKGDLFAKKYKLIQDDGCKIHNLVEENRKLFKADPSLDTWKIYVEFIDDIVVEGFFQAIMHDLDFFLMNTEKRLKPAPFFQAQMILMPPEILFKPSLEREAGDGFYDLVEEMLCNSFRMSAQMKRVAAHLEMANYQNDMDNMLGLTAGRQEIMKRVADVINKVLDFRNTLDAYAYLWVDDRAEFLKHFLLYGHTASSEDGDLHADEDGPEQPPTLEQFKEQIDIYEALYVQMSKFDDFRVFDSWFKVDMKPFKVTLLNMIRKWSWMFQEHLLRFVIDSLNELQEFIKETDAGLQRELREGDHDGLVDIMGHLLAVRSRQRATDELFEPLKETITLLESYGRKMPEQVYMQLEELPERWETTKKIAATVRHEVSPLQNAEVTLIRKKCILFDEKQADFTERFRLYAPLGFNAESPYTVLDKANQELEALEEEMFQMQESTHLFEVAPPDCKQMKQCRKEMKLLKGLWDVIIYVRRSIDNWTKTQWRQINVEQMDVELRRFAKEIWSLDKEVRVWEAYSGLEGTVKDAVTALRAIAELQSPALRDRHWHQLMKAVGVKFSINEATTLADLLALQLHQVEDHVRSIVDKAVKELGTEKVITEITQTWATMEFSYEVHYRTGIPLLKSDEQLFETLEHNQVQLQTLLQSKYVEYFIEQVISWQNKLNTADSVIFTWMEVQRTWSHLESIFLCSEDIRIQLVKDTRRFDGVDAEFKELMFKTAKIKTVLEATCRPNLYEKLKDLQYRLSVCEKALAEYLETKRVAFPRFYFISSTDLLDILSKGAQPTKVMHHLSKLFDSIADLQFEDGRDVSTHRAVGMYSKEKEFVPFQAECACIGHVETWLLQLEQTMQETVRCSIIEAIAAYEDKPRELWIFDFPAQVALTSSQIWWTTDVGIAFSRLEEGYETALKDFHKKQIAQLNTLIALLLGELLPGDRQKIMTICTIDVHARDVVAKLISQKVVSPQAFAWLSQLRHQWEDTQKHCLVNICDAQFQYFYEYLGNSPRLVITPLTDRCYITLTQSLHLTMSGAPAGPAGTGKTETTKDLGRALGMMVYVFNCSEQMDYKSIGNIYKGLVQTGAWGCFDEFNRISVEVLSVVAVQVKMIHDAIRNRKSRFVFLGEAITLKPSVGIFITMNPGYAGRTELPENLKALFRPCAMVAPDIELICEIMLVAEGFVDARLLAHKFITLYTLCRELLSKQDHYDWGLRAIKSVLVVAGSLKRGDKNRPEDQVLMRALRDFNMPKIVTDDIPVFLGLIGDLFPALDVPRRRAPHFEEVVRQSTVELHLQPEEAFILKVVQLEELLAVRHSVFVVGNAGTGKSKILRTLNRTYVNMKQKPIWNDLNPKAVTTDELFGFIHHATREWRDGLFSSILREQANLTHDGPKWIVLDGDIDPMWIESLNTVMDDNKVLTLASSERVALTPSMRLLFEVHHLRTATPATVSRAGILYVNPQDLGWNPYVASWIDRRQHQSEKANLTILFDKYVPVCLDKLRTSFKTITSIPENSLVQTICTLLECLLTPENVPSDSPKEVYEVYFVFACIWAFGGTLLQDQLSGYQAEFSWWWHKEMKAVKFPSQGTIFDYYLDHKTKKFMPWADKIPQFMMDSDAPLQRVVVHTSETTRLRYFIELLLEKGQPLMLVGNAGVGKTVFVGDMLASLSEDYIVSRVPFNYYTTSAALQGVLEKPLEKKAGRNYGPGGNKKLIYFIDDMNMPAVDLYGTVQPHTLIRQHIDYGHWYDRQKVMLKEIHSCQYIACMNPKVGSFTINPRLQRHFTVFAFNFPSLDALNTIYSQILSFHFQQQAFASSVLRSGPTLIQATIAFHQMMTRNFLPTAIKFHYLFNLRDLSNIFQGILFASPECLKGPNDLIRLWLHESSRVYGDKLIDAKDCDLFQKKMLETANKYFKGVDSRVLLQQPLIYCHFANGREDPCYMPVKDWEVLKTFLTETLENYNELNAAMHLVLFEDAMQHVCRISRLLRTPQGHALLIGVGGSGKQSLSRLAAYICSLEVFQITLTEGFGVQEFQVDLANLYIRAGAKNMPTVFLLTDAQVLDESFLVLINDLLASGEIPDLFSDEDVDKIISGIRNEVRGLGMMDSRENCWKFFLSRVQLQLKIILCFSPVGHRLRARACKFPALVNCTAVDWFHAWPREALVTVSRRFIDEAKGIEPLNKDAVSLFMAHVHTSVSEMSTRYYQNERRYNYTTPKSFLEQVSLFKSLLKKKQKEVSQKKEHLVNGIQKLKTTASQVGDLKGRLASQEAELQLRNHDAEALITKIRLQTEKVSREKAIADAEEQKVTAIQTEVSQKQRECEADLLKAEPALVAATAALNTLNRVNLTELKVFPNPPNAVTNVTAAVMVLLAPRGRVPKDRSWKAAKVFMGKVDDFLQALINYDKEHIPENCLKVVNEQYLKDPEFNPNLIRTKSFAAAGLCAWVINIIKFYEVYCDVEPKRQALAQANLELAAATEKLESIRKKLADLDRNLSRLTASFEKAIAKKVRCQEEVNQTNKTVELANRLVAELESEKIRWGQAIKSFEAQEKTLCGDVLLTAAFVSYVGCFTRQYRQELVDCMWVPFLRQKVYIPITEGLDVMTMLTDDATVAAWNNKGLPSDRMSTENAAILTHCERWPLMIDPQQQGIKWIKNKYGTALRVTRLGQKGFLNDIETALAFGDVVLIENLEETIDPVLEPLLGRNTIKKGKYIKIGDKECEFNQNFHLILHTKLANPHYKPELQAQTTLLNFTVTEDGLEAQLLAEVVSIERPDLEKLKLVLTKHQNDFKIELKHLEDDLLLRLSAAEGSFLDDTKLVERLEATKVTAAEIEHKVTEAKENERKINAARECYRPVAARASLLYFVINDLRKINPIYQFSLEAFNMLFHRAMEQADKVDDTQGRISVLMESITHAVFLHTSQALFEKDKLTFLSQMAFQILLKRKEIDPLELDFLLRFTVEHTYPSPVDFLTTQSWSAIKAVALMEEFRGIDRDVEGSAKLWRKWAESECPEKEKLPQEWKKKSLIQKLIILRAMRPDRMTYALRNFVEEKLGAKYVERTRLDLAKAFEESSPATPVFFILSPGVDALKDLEVLGKRLGFTSDSGKFHNVSLGQGQEMVAEMALEKASKGGHWVILQNVHLVAKWLGTLEKLLERFSQGSHRDYRVFMSAESAPTPDEHVIPQGLLENAIKMTNEPPTGMLANLHAALCSFDQDTLEVCSKEQEFKSILFSLCYFHACVAGRLRFGPQGWSRSYPFSPGDLTICASILYNYLEASPHVPWEALRYLFGEIMYGGHITDDWDRKLCRAYLEEFMNPSLIEDELMLAPGFAAPPNLDYSGYHQYIEEMLPPESPALYGLHPNAEIEFLTVTSNALFRTLLEMQPRNALSSEELGQSIEDKVKNVLDDILEKLPEEFNMAEVMQKNPNRGPYVLVCFQECERMNILLREIRVSLQQLDLGLKGELTLSPDLEAQQSALSCDAVPDAWSKLAYPSTYGLAQWLNDLLLRCRELDTWTQDLALPAVVWLSGFFNPQSFLTAIMQTMARKNEWPLDKICLTVDVTKKTKEDYGHPPREGAYLHGLFMEGARWDPQSGTIADARLKEIRSAMPVIFAKAIPVDRQETKHTYECPVYKTKTRGPDYVWTFRLKSKEKTARWMLAGVALLLES</sequence>
<dbReference type="FunFam" id="3.40.50.300:FF:000411">
    <property type="entry name" value="dynein heavy chain 17, axonemal"/>
    <property type="match status" value="1"/>
</dbReference>
<dbReference type="InterPro" id="IPR004273">
    <property type="entry name" value="Dynein_heavy_D6_P-loop"/>
</dbReference>
<dbReference type="FunFam" id="1.10.8.720:FF:000002">
    <property type="entry name" value="Dynein heavy chain 9, axonemal"/>
    <property type="match status" value="1"/>
</dbReference>
<keyword evidence="9 19" id="KW-0175">Coiled coil</keyword>
<evidence type="ECO:0000256" key="4">
    <source>
        <dbReference type="ARBA" id="ARBA00022701"/>
    </source>
</evidence>
<evidence type="ECO:0000256" key="12">
    <source>
        <dbReference type="ARBA" id="ARBA00023212"/>
    </source>
</evidence>
<keyword evidence="6" id="KW-0547">Nucleotide-binding</keyword>
<dbReference type="InterPro" id="IPR013594">
    <property type="entry name" value="Dynein_heavy_tail"/>
</dbReference>
<dbReference type="Gene3D" id="1.20.140.100">
    <property type="entry name" value="Dynein heavy chain, N-terminal domain 2"/>
    <property type="match status" value="1"/>
</dbReference>
<dbReference type="GO" id="GO:0005930">
    <property type="term" value="C:axoneme"/>
    <property type="evidence" value="ECO:0007669"/>
    <property type="project" value="UniProtKB-SubCell"/>
</dbReference>
<dbReference type="InterPro" id="IPR027417">
    <property type="entry name" value="P-loop_NTPase"/>
</dbReference>
<keyword evidence="5" id="KW-0677">Repeat</keyword>
<dbReference type="InterPro" id="IPR042222">
    <property type="entry name" value="Dynein_2_N"/>
</dbReference>
<dbReference type="GO" id="GO:0030286">
    <property type="term" value="C:dynein complex"/>
    <property type="evidence" value="ECO:0007669"/>
    <property type="project" value="UniProtKB-KW"/>
</dbReference>
<feature type="region of interest" description="Disordered" evidence="20">
    <location>
        <begin position="117"/>
        <end position="139"/>
    </location>
</feature>
<dbReference type="InterPro" id="IPR035699">
    <property type="entry name" value="AAA_6"/>
</dbReference>
<dbReference type="InterPro" id="IPR041466">
    <property type="entry name" value="Dynein_AAA5_ext"/>
</dbReference>
<dbReference type="FunFam" id="1.10.8.710:FF:000002">
    <property type="entry name" value="dynein heavy chain 17, axonemal"/>
    <property type="match status" value="1"/>
</dbReference>
<evidence type="ECO:0000256" key="8">
    <source>
        <dbReference type="ARBA" id="ARBA00023017"/>
    </source>
</evidence>
<comment type="similarity">
    <text evidence="2">Belongs to the dynein heavy chain family.</text>
</comment>
<keyword evidence="12" id="KW-0206">Cytoskeleton</keyword>
<dbReference type="CTD" id="8701"/>
<comment type="subunit">
    <text evidence="15">Consists of at least two heavy chains and a number of intermediate and light chains. Interacts with CFAP45.</text>
</comment>
<evidence type="ECO:0000313" key="22">
    <source>
        <dbReference type="Proteomes" id="UP000694856"/>
    </source>
</evidence>
<dbReference type="Pfam" id="PF12777">
    <property type="entry name" value="MT"/>
    <property type="match status" value="1"/>
</dbReference>
<accession>A0A8B8TBZ4</accession>
<dbReference type="GO" id="GO:0005524">
    <property type="term" value="F:ATP binding"/>
    <property type="evidence" value="ECO:0007669"/>
    <property type="project" value="UniProtKB-KW"/>
</dbReference>
<dbReference type="PANTHER" id="PTHR45703:SF12">
    <property type="entry name" value="DYNEIN AXONEMAL HEAVY CHAIN 11"/>
    <property type="match status" value="1"/>
</dbReference>
<dbReference type="FunFam" id="1.20.920.20:FF:000003">
    <property type="entry name" value="Dynein axonemal heavy chain 17"/>
    <property type="match status" value="1"/>
</dbReference>
<evidence type="ECO:0000256" key="14">
    <source>
        <dbReference type="ARBA" id="ARBA00056255"/>
    </source>
</evidence>
<organism evidence="22 23">
    <name type="scientific">Camelus ferus</name>
    <name type="common">Wild bactrian camel</name>
    <name type="synonym">Camelus bactrianus ferus</name>
    <dbReference type="NCBI Taxonomy" id="419612"/>
    <lineage>
        <taxon>Eukaryota</taxon>
        <taxon>Metazoa</taxon>
        <taxon>Chordata</taxon>
        <taxon>Craniata</taxon>
        <taxon>Vertebrata</taxon>
        <taxon>Euteleostomi</taxon>
        <taxon>Mammalia</taxon>
        <taxon>Eutheria</taxon>
        <taxon>Laurasiatheria</taxon>
        <taxon>Artiodactyla</taxon>
        <taxon>Tylopoda</taxon>
        <taxon>Camelidae</taxon>
        <taxon>Camelus</taxon>
    </lineage>
</organism>
<comment type="function">
    <text evidence="14">Force generating protein of respiratory cilia. Produces force towards the minus ends of microtubules. Dynein has ATPase activity; the force-producing power stroke is thought to occur on release of ADP.</text>
</comment>
<dbReference type="FunFam" id="3.40.50.300:FF:002141">
    <property type="entry name" value="Dynein heavy chain"/>
    <property type="match status" value="1"/>
</dbReference>
<dbReference type="Gene3D" id="3.40.50.300">
    <property type="entry name" value="P-loop containing nucleotide triphosphate hydrolases"/>
    <property type="match status" value="5"/>
</dbReference>
<dbReference type="GO" id="GO:0007018">
    <property type="term" value="P:microtubule-based movement"/>
    <property type="evidence" value="ECO:0007669"/>
    <property type="project" value="InterPro"/>
</dbReference>
<evidence type="ECO:0000256" key="13">
    <source>
        <dbReference type="ARBA" id="ARBA00023273"/>
    </source>
</evidence>
<keyword evidence="10" id="KW-0969">Cilium</keyword>
<proteinExistence type="inferred from homology"/>
<dbReference type="Gene3D" id="1.10.8.1220">
    <property type="match status" value="1"/>
</dbReference>
<evidence type="ECO:0000256" key="11">
    <source>
        <dbReference type="ARBA" id="ARBA00023175"/>
    </source>
</evidence>
<dbReference type="FunFam" id="1.10.8.1220:FF:000001">
    <property type="entry name" value="Dynein axonemal heavy chain 5"/>
    <property type="match status" value="1"/>
</dbReference>
<dbReference type="Pfam" id="PF18199">
    <property type="entry name" value="Dynein_C"/>
    <property type="match status" value="1"/>
</dbReference>
<dbReference type="InterPro" id="IPR035706">
    <property type="entry name" value="AAA_9"/>
</dbReference>
<dbReference type="InterPro" id="IPR041228">
    <property type="entry name" value="Dynein_C"/>
</dbReference>
<dbReference type="InterPro" id="IPR042219">
    <property type="entry name" value="AAA_lid_11_sf"/>
</dbReference>
<reference evidence="23" key="1">
    <citation type="submission" date="2025-08" db="UniProtKB">
        <authorList>
            <consortium name="RefSeq"/>
        </authorList>
    </citation>
    <scope>IDENTIFICATION</scope>
    <source>
        <tissue evidence="23">Ear skin</tissue>
    </source>
</reference>
<dbReference type="Gene3D" id="1.20.920.20">
    <property type="match status" value="1"/>
</dbReference>
<keyword evidence="13" id="KW-0966">Cell projection</keyword>